<dbReference type="SMART" id="SM00108">
    <property type="entry name" value="B_lectin"/>
    <property type="match status" value="2"/>
</dbReference>
<dbReference type="Gene3D" id="2.90.10.10">
    <property type="entry name" value="Bulb-type lectin domain"/>
    <property type="match status" value="4"/>
</dbReference>
<sequence>MIRTASLAAAALAGLVLATPAYSADSLSAPARLTAGQTLTAANNRYALRMQTDCNLVLYASSGQPLWSSRTNNRGRGCYANLQDDGNLVVYDAANRPLWASNTAGSGSVRLVMQGDGNLVLYAGGNRPVWASNTVQQSQGDRDRDPRDRDRGDRRDRGGWGGPGGGWSGSTGPYSSTSRGAFRIGDILYSRDEETIYSNNREVRLRLGRDCNLVLETRRQTLWESRTAGRARNCSLTLERDGQLVLSDSSGWRLWTSGARASGDVGLVVQDDENLVLYEGRRAYWSTDTWRRR</sequence>
<evidence type="ECO:0000256" key="1">
    <source>
        <dbReference type="SAM" id="MobiDB-lite"/>
    </source>
</evidence>
<name>A0ABT8SJ21_9CAUL</name>
<feature type="signal peptide" evidence="2">
    <location>
        <begin position="1"/>
        <end position="23"/>
    </location>
</feature>
<feature type="chain" id="PRO_5046039428" description="Bulb-type lectin domain-containing protein" evidence="2">
    <location>
        <begin position="24"/>
        <end position="293"/>
    </location>
</feature>
<dbReference type="InterPro" id="IPR001480">
    <property type="entry name" value="Bulb-type_lectin_dom"/>
</dbReference>
<evidence type="ECO:0000313" key="5">
    <source>
        <dbReference type="Proteomes" id="UP001169063"/>
    </source>
</evidence>
<dbReference type="CDD" id="cd00028">
    <property type="entry name" value="B_lectin"/>
    <property type="match status" value="1"/>
</dbReference>
<reference evidence="4" key="1">
    <citation type="submission" date="2023-07" db="EMBL/GenBank/DDBJ databases">
        <title>Brevundimonas soil sp. nov., isolated from the soil of chemical plant.</title>
        <authorList>
            <person name="Wu N."/>
        </authorList>
    </citation>
    <scope>NUCLEOTIDE SEQUENCE</scope>
    <source>
        <strain evidence="4">XZ-24</strain>
    </source>
</reference>
<dbReference type="InterPro" id="IPR036426">
    <property type="entry name" value="Bulb-type_lectin_dom_sf"/>
</dbReference>
<feature type="region of interest" description="Disordered" evidence="1">
    <location>
        <begin position="131"/>
        <end position="174"/>
    </location>
</feature>
<evidence type="ECO:0000313" key="4">
    <source>
        <dbReference type="EMBL" id="MDO1558534.1"/>
    </source>
</evidence>
<feature type="domain" description="Bulb-type lectin" evidence="3">
    <location>
        <begin position="24"/>
        <end position="134"/>
    </location>
</feature>
<evidence type="ECO:0000259" key="3">
    <source>
        <dbReference type="PROSITE" id="PS50927"/>
    </source>
</evidence>
<keyword evidence="2" id="KW-0732">Signal</keyword>
<organism evidence="4 5">
    <name type="scientific">Peiella sedimenti</name>
    <dbReference type="NCBI Taxonomy" id="3061083"/>
    <lineage>
        <taxon>Bacteria</taxon>
        <taxon>Pseudomonadati</taxon>
        <taxon>Pseudomonadota</taxon>
        <taxon>Alphaproteobacteria</taxon>
        <taxon>Caulobacterales</taxon>
        <taxon>Caulobacteraceae</taxon>
        <taxon>Peiella</taxon>
    </lineage>
</organism>
<dbReference type="RefSeq" id="WP_302108943.1">
    <property type="nucleotide sequence ID" value="NZ_JAUKTR010000001.1"/>
</dbReference>
<dbReference type="Proteomes" id="UP001169063">
    <property type="component" value="Unassembled WGS sequence"/>
</dbReference>
<evidence type="ECO:0000256" key="2">
    <source>
        <dbReference type="SAM" id="SignalP"/>
    </source>
</evidence>
<dbReference type="PROSITE" id="PS50927">
    <property type="entry name" value="BULB_LECTIN"/>
    <property type="match status" value="2"/>
</dbReference>
<accession>A0ABT8SJ21</accession>
<feature type="domain" description="Bulb-type lectin" evidence="3">
    <location>
        <begin position="179"/>
        <end position="290"/>
    </location>
</feature>
<protein>
    <recommendedName>
        <fullName evidence="3">Bulb-type lectin domain-containing protein</fullName>
    </recommendedName>
</protein>
<dbReference type="EMBL" id="JAUKTR010000001">
    <property type="protein sequence ID" value="MDO1558534.1"/>
    <property type="molecule type" value="Genomic_DNA"/>
</dbReference>
<dbReference type="SUPFAM" id="SSF51110">
    <property type="entry name" value="alpha-D-mannose-specific plant lectins"/>
    <property type="match status" value="3"/>
</dbReference>
<proteinExistence type="predicted"/>
<keyword evidence="5" id="KW-1185">Reference proteome</keyword>
<comment type="caution">
    <text evidence="4">The sequence shown here is derived from an EMBL/GenBank/DDBJ whole genome shotgun (WGS) entry which is preliminary data.</text>
</comment>
<feature type="compositionally biased region" description="Basic and acidic residues" evidence="1">
    <location>
        <begin position="140"/>
        <end position="158"/>
    </location>
</feature>
<feature type="compositionally biased region" description="Gly residues" evidence="1">
    <location>
        <begin position="159"/>
        <end position="169"/>
    </location>
</feature>
<gene>
    <name evidence="4" type="ORF">Q0812_03720</name>
</gene>